<keyword evidence="3" id="KW-1185">Reference proteome</keyword>
<evidence type="ECO:0000313" key="2">
    <source>
        <dbReference type="EMBL" id="GBR73616.1"/>
    </source>
</evidence>
<dbReference type="PANTHER" id="PTHR43441:SF11">
    <property type="entry name" value="RIBOSOMAL-PROTEIN-SERINE ACETYLTRANSFERASE"/>
    <property type="match status" value="1"/>
</dbReference>
<feature type="domain" description="N-acetyltransferase" evidence="1">
    <location>
        <begin position="33"/>
        <end position="137"/>
    </location>
</feature>
<dbReference type="InterPro" id="IPR051908">
    <property type="entry name" value="Ribosomal_N-acetyltransferase"/>
</dbReference>
<accession>A0A388TAF7</accession>
<proteinExistence type="predicted"/>
<organism evidence="2 3">
    <name type="scientific">Termititenax aidoneus</name>
    <dbReference type="NCBI Taxonomy" id="2218524"/>
    <lineage>
        <taxon>Bacteria</taxon>
        <taxon>Bacillati</taxon>
        <taxon>Candidatus Margulisiibacteriota</taxon>
        <taxon>Candidatus Termititenacia</taxon>
        <taxon>Candidatus Termititenacales</taxon>
        <taxon>Candidatus Termititenacaceae</taxon>
        <taxon>Candidatus Termititenax</taxon>
    </lineage>
</organism>
<dbReference type="PANTHER" id="PTHR43441">
    <property type="entry name" value="RIBOSOMAL-PROTEIN-SERINE ACETYLTRANSFERASE"/>
    <property type="match status" value="1"/>
</dbReference>
<dbReference type="Gene3D" id="3.40.630.30">
    <property type="match status" value="1"/>
</dbReference>
<sequence>MPRLDGENIYLESVKPQNIALIRQWSAKTRDSFFLNKTTLTASTDYLAMLVSSLDHQFYLAHNRGGQPLGVLLFSNIHNPQHIAEVSLTLQPSKNNTKLLQEALEAGLTNLFSKTNLVKVYCHCQPHELELKKILLECFFKKEGQLNEHLFYNNKFHDQEIFGLNKEDYYK</sequence>
<protein>
    <submittedName>
        <fullName evidence="2">Acetyltransferase GNAT family protein</fullName>
    </submittedName>
</protein>
<dbReference type="SUPFAM" id="SSF55729">
    <property type="entry name" value="Acyl-CoA N-acyltransferases (Nat)"/>
    <property type="match status" value="1"/>
</dbReference>
<dbReference type="Proteomes" id="UP000269352">
    <property type="component" value="Unassembled WGS sequence"/>
</dbReference>
<dbReference type="GO" id="GO:0005737">
    <property type="term" value="C:cytoplasm"/>
    <property type="evidence" value="ECO:0007669"/>
    <property type="project" value="TreeGrafter"/>
</dbReference>
<reference evidence="2 3" key="1">
    <citation type="journal article" date="2019" name="ISME J.">
        <title>Genome analyses of uncultured TG2/ZB3 bacteria in 'Margulisbacteria' specifically attached to ectosymbiotic spirochetes of protists in the termite gut.</title>
        <authorList>
            <person name="Utami Y.D."/>
            <person name="Kuwahara H."/>
            <person name="Igai K."/>
            <person name="Murakami T."/>
            <person name="Sugaya K."/>
            <person name="Morikawa T."/>
            <person name="Nagura Y."/>
            <person name="Yuki M."/>
            <person name="Deevong P."/>
            <person name="Inoue T."/>
            <person name="Kihara K."/>
            <person name="Lo N."/>
            <person name="Yamada A."/>
            <person name="Ohkuma M."/>
            <person name="Hongoh Y."/>
        </authorList>
    </citation>
    <scope>NUCLEOTIDE SEQUENCE [LARGE SCALE GENOMIC DNA]</scope>
    <source>
        <strain evidence="2">NkOx7-01</strain>
    </source>
</reference>
<evidence type="ECO:0000313" key="3">
    <source>
        <dbReference type="Proteomes" id="UP000269352"/>
    </source>
</evidence>
<dbReference type="AlphaFoldDB" id="A0A388TAF7"/>
<dbReference type="GO" id="GO:0008999">
    <property type="term" value="F:protein-N-terminal-alanine acetyltransferase activity"/>
    <property type="evidence" value="ECO:0007669"/>
    <property type="project" value="TreeGrafter"/>
</dbReference>
<dbReference type="GO" id="GO:1990189">
    <property type="term" value="F:protein N-terminal-serine acetyltransferase activity"/>
    <property type="evidence" value="ECO:0007669"/>
    <property type="project" value="TreeGrafter"/>
</dbReference>
<name>A0A388TAF7_TERA1</name>
<dbReference type="InterPro" id="IPR016181">
    <property type="entry name" value="Acyl_CoA_acyltransferase"/>
</dbReference>
<comment type="caution">
    <text evidence="2">The sequence shown here is derived from an EMBL/GenBank/DDBJ whole genome shotgun (WGS) entry which is preliminary data.</text>
</comment>
<dbReference type="InterPro" id="IPR000182">
    <property type="entry name" value="GNAT_dom"/>
</dbReference>
<gene>
    <name evidence="2" type="ORF">NO1_0959</name>
</gene>
<dbReference type="Pfam" id="PF13302">
    <property type="entry name" value="Acetyltransf_3"/>
    <property type="match status" value="1"/>
</dbReference>
<dbReference type="EMBL" id="BGZN01000014">
    <property type="protein sequence ID" value="GBR73616.1"/>
    <property type="molecule type" value="Genomic_DNA"/>
</dbReference>
<evidence type="ECO:0000259" key="1">
    <source>
        <dbReference type="Pfam" id="PF13302"/>
    </source>
</evidence>